<gene>
    <name evidence="2" type="ORF">COCSUDRAFT_65724</name>
</gene>
<evidence type="ECO:0000256" key="1">
    <source>
        <dbReference type="SAM" id="MobiDB-lite"/>
    </source>
</evidence>
<dbReference type="PANTHER" id="PTHR13520">
    <property type="entry name" value="RAD50-INTERACTING PROTEIN 1 RINT-1"/>
    <property type="match status" value="1"/>
</dbReference>
<dbReference type="InterPro" id="IPR042044">
    <property type="entry name" value="EXOC6PINT-1/Sec15/Tip20_C_dom2"/>
</dbReference>
<feature type="region of interest" description="Disordered" evidence="1">
    <location>
        <begin position="207"/>
        <end position="232"/>
    </location>
</feature>
<dbReference type="Pfam" id="PF04437">
    <property type="entry name" value="RINT1_TIP1"/>
    <property type="match status" value="2"/>
</dbReference>
<dbReference type="GeneID" id="17042067"/>
<protein>
    <submittedName>
        <fullName evidence="2">Uncharacterized protein</fullName>
    </submittedName>
</protein>
<reference evidence="2 3" key="1">
    <citation type="journal article" date="2012" name="Genome Biol.">
        <title>The genome of the polar eukaryotic microalga coccomyxa subellipsoidea reveals traits of cold adaptation.</title>
        <authorList>
            <person name="Blanc G."/>
            <person name="Agarkova I."/>
            <person name="Grimwood J."/>
            <person name="Kuo A."/>
            <person name="Brueggeman A."/>
            <person name="Dunigan D."/>
            <person name="Gurnon J."/>
            <person name="Ladunga I."/>
            <person name="Lindquist E."/>
            <person name="Lucas S."/>
            <person name="Pangilinan J."/>
            <person name="Proschold T."/>
            <person name="Salamov A."/>
            <person name="Schmutz J."/>
            <person name="Weeks D."/>
            <person name="Yamada T."/>
            <person name="Claverie J.M."/>
            <person name="Grigoriev I."/>
            <person name="Van Etten J."/>
            <person name="Lomsadze A."/>
            <person name="Borodovsky M."/>
        </authorList>
    </citation>
    <scope>NUCLEOTIDE SEQUENCE [LARGE SCALE GENOMIC DNA]</scope>
    <source>
        <strain evidence="2 3">C-169</strain>
    </source>
</reference>
<feature type="compositionally biased region" description="Low complexity" evidence="1">
    <location>
        <begin position="41"/>
        <end position="84"/>
    </location>
</feature>
<dbReference type="KEGG" id="csl:COCSUDRAFT_65724"/>
<dbReference type="GO" id="GO:0006890">
    <property type="term" value="P:retrograde vesicle-mediated transport, Golgi to endoplasmic reticulum"/>
    <property type="evidence" value="ECO:0007669"/>
    <property type="project" value="InterPro"/>
</dbReference>
<dbReference type="InterPro" id="IPR007528">
    <property type="entry name" value="RINT1_Tip20"/>
</dbReference>
<dbReference type="Proteomes" id="UP000007264">
    <property type="component" value="Unassembled WGS sequence"/>
</dbReference>
<dbReference type="STRING" id="574566.I0Z0A0"/>
<dbReference type="eggNOG" id="KOG2218">
    <property type="taxonomic scope" value="Eukaryota"/>
</dbReference>
<dbReference type="GO" id="GO:0060628">
    <property type="term" value="P:regulation of ER to Golgi vesicle-mediated transport"/>
    <property type="evidence" value="ECO:0007669"/>
    <property type="project" value="TreeGrafter"/>
</dbReference>
<dbReference type="GO" id="GO:0006888">
    <property type="term" value="P:endoplasmic reticulum to Golgi vesicle-mediated transport"/>
    <property type="evidence" value="ECO:0007669"/>
    <property type="project" value="InterPro"/>
</dbReference>
<feature type="region of interest" description="Disordered" evidence="1">
    <location>
        <begin position="1"/>
        <end position="144"/>
    </location>
</feature>
<dbReference type="EMBL" id="AGSI01000006">
    <property type="protein sequence ID" value="EIE24069.1"/>
    <property type="molecule type" value="Genomic_DNA"/>
</dbReference>
<evidence type="ECO:0000313" key="3">
    <source>
        <dbReference type="Proteomes" id="UP000007264"/>
    </source>
</evidence>
<keyword evidence="3" id="KW-1185">Reference proteome</keyword>
<organism evidence="2 3">
    <name type="scientific">Coccomyxa subellipsoidea (strain C-169)</name>
    <name type="common">Green microalga</name>
    <dbReference type="NCBI Taxonomy" id="574566"/>
    <lineage>
        <taxon>Eukaryota</taxon>
        <taxon>Viridiplantae</taxon>
        <taxon>Chlorophyta</taxon>
        <taxon>core chlorophytes</taxon>
        <taxon>Trebouxiophyceae</taxon>
        <taxon>Trebouxiophyceae incertae sedis</taxon>
        <taxon>Coccomyxaceae</taxon>
        <taxon>Coccomyxa</taxon>
        <taxon>Coccomyxa subellipsoidea</taxon>
    </lineage>
</organism>
<dbReference type="GO" id="GO:0070939">
    <property type="term" value="C:Dsl1/NZR complex"/>
    <property type="evidence" value="ECO:0007669"/>
    <property type="project" value="InterPro"/>
</dbReference>
<dbReference type="Gene3D" id="1.20.58.670">
    <property type="entry name" value="Dsl1p vesicle tethering complex, Tip20p subunit, domain D"/>
    <property type="match status" value="1"/>
</dbReference>
<name>I0Z0A0_COCSC</name>
<dbReference type="PROSITE" id="PS51386">
    <property type="entry name" value="RINT1_TIP20"/>
    <property type="match status" value="1"/>
</dbReference>
<dbReference type="OrthoDB" id="407410at2759"/>
<evidence type="ECO:0000313" key="2">
    <source>
        <dbReference type="EMBL" id="EIE24069.1"/>
    </source>
</evidence>
<dbReference type="AlphaFoldDB" id="I0Z0A0"/>
<dbReference type="RefSeq" id="XP_005648613.1">
    <property type="nucleotide sequence ID" value="XM_005648556.1"/>
</dbReference>
<proteinExistence type="predicted"/>
<feature type="compositionally biased region" description="Low complexity" evidence="1">
    <location>
        <begin position="95"/>
        <end position="108"/>
    </location>
</feature>
<sequence length="886" mass="95060">MSNHPQWLPAKQNQQSSTAGPQPARAAFVPQGAATFQSPWARAPAQQKAQSPQPAPSDQQNAAPAFQSSWQQAPAQQAVPAWPVHNAHHPDSQSAHQNAWQQAPQQQAPLTNPSGARDEYAQPQYEGHGYGVENGHGSSPVQHAGVDAPQEVAPIPHEQQQQAHHGSVANAATDFTSPTFTAAARLRDLQNEIAALQDKEAEVRKAIAHQSAVQKDRLRQSSAGQAEASVGPGLPQDAAGLAGELNAIEGAQKYAHSLQAFLSGVSEAVAAHSTAAEKCESVAQLPSAGVPVQLCDLADGSLARAAGAQEKLVTCLRGVLRQRLEAVGWPPPVTALDDVNRIAAAFIALQRSVQRSSFEAGVQSSAETEAPALWAIEEVAAPVAERLRAHFAAGRPTDRADRPEWLFETALRLVRQLAPGTAPLQAAVEVHGLGEVYHVPLEFARAIRGAVKGVLRDHVYPRLAKLANTALWLHAVEQAVSFERSLAPLRGLTMPVTSPELMQSTAEPWNQGSCLELLATQLAWSTGWWAAEREEAVRQLDEIMDAPDAWQTAPSAWGAPTEPGMDLMEDDEPRSMEAWRSEFWPPAAAEGALAIVTDLARKCAWLADSTARRQFAIAVPQEVLRKLQSRLSRLAKVAEDFRALASPGWAPRIGAYINAAHWLAHSLQEAAGPLLLLDLEDSSEGHGRGSVLATKAEAFSAFKQKWTLRLAKSLATTFSDATSGYRKRTNFEQFASHGSGRRDGEISPRLQPALEALSASLQTLSASLDAVVFSDTWRAAAIAITRTMFNDVATEAHFSAEGASQFQTDVSGLIAVFQPYTARPAAYLRELAEACTLLTLDADQAASIAANLAAMSPQDGTAQLKALRVARLTPDQALCVLRQRLY</sequence>
<dbReference type="PANTHER" id="PTHR13520:SF0">
    <property type="entry name" value="RAD50-INTERACTING PROTEIN 1"/>
    <property type="match status" value="1"/>
</dbReference>
<feature type="compositionally biased region" description="Polar residues" evidence="1">
    <location>
        <begin position="1"/>
        <end position="20"/>
    </location>
</feature>
<comment type="caution">
    <text evidence="2">The sequence shown here is derived from an EMBL/GenBank/DDBJ whole genome shotgun (WGS) entry which is preliminary data.</text>
</comment>
<accession>I0Z0A0</accession>